<evidence type="ECO:0000256" key="5">
    <source>
        <dbReference type="ARBA" id="ARBA00023295"/>
    </source>
</evidence>
<name>A0A7R7XYE0_9EURO</name>
<dbReference type="KEGG" id="apuu:APUU_80319A"/>
<dbReference type="InterPro" id="IPR036779">
    <property type="entry name" value="LysM_dom_sf"/>
</dbReference>
<feature type="domain" description="LysM" evidence="7">
    <location>
        <begin position="329"/>
        <end position="378"/>
    </location>
</feature>
<feature type="chain" id="PRO_5031444823" description="chitinase" evidence="6">
    <location>
        <begin position="17"/>
        <end position="841"/>
    </location>
</feature>
<dbReference type="Gene3D" id="3.20.20.80">
    <property type="entry name" value="Glycosidases"/>
    <property type="match status" value="1"/>
</dbReference>
<evidence type="ECO:0000313" key="10">
    <source>
        <dbReference type="Proteomes" id="UP000654913"/>
    </source>
</evidence>
<dbReference type="SUPFAM" id="SSF54106">
    <property type="entry name" value="LysM domain"/>
    <property type="match status" value="1"/>
</dbReference>
<dbReference type="OrthoDB" id="73875at2759"/>
<gene>
    <name evidence="9" type="ORF">APUU_80319A</name>
</gene>
<feature type="signal peptide" evidence="6">
    <location>
        <begin position="1"/>
        <end position="16"/>
    </location>
</feature>
<evidence type="ECO:0000256" key="4">
    <source>
        <dbReference type="ARBA" id="ARBA00023026"/>
    </source>
</evidence>
<evidence type="ECO:0000259" key="7">
    <source>
        <dbReference type="PROSITE" id="PS51782"/>
    </source>
</evidence>
<dbReference type="GO" id="GO:0008843">
    <property type="term" value="F:endochitinase activity"/>
    <property type="evidence" value="ECO:0007669"/>
    <property type="project" value="UniProtKB-EC"/>
</dbReference>
<comment type="similarity">
    <text evidence="1">Belongs to the glycosyl hydrolase 18 family. Chitinase class V subfamily.</text>
</comment>
<keyword evidence="10" id="KW-1185">Reference proteome</keyword>
<dbReference type="InterPro" id="IPR053214">
    <property type="entry name" value="LysM12-like"/>
</dbReference>
<dbReference type="GO" id="GO:0005975">
    <property type="term" value="P:carbohydrate metabolic process"/>
    <property type="evidence" value="ECO:0007669"/>
    <property type="project" value="InterPro"/>
</dbReference>
<dbReference type="PANTHER" id="PTHR47700">
    <property type="entry name" value="V CHITINASE, PUTATIVE (AFU_ORTHOLOGUE AFUA_6G13720)-RELATED"/>
    <property type="match status" value="1"/>
</dbReference>
<dbReference type="InterPro" id="IPR029070">
    <property type="entry name" value="Chitinase_insertion_sf"/>
</dbReference>
<dbReference type="Gene3D" id="3.10.50.10">
    <property type="match status" value="1"/>
</dbReference>
<evidence type="ECO:0000256" key="6">
    <source>
        <dbReference type="SAM" id="SignalP"/>
    </source>
</evidence>
<dbReference type="PANTHER" id="PTHR47700:SF2">
    <property type="entry name" value="CHITINASE"/>
    <property type="match status" value="1"/>
</dbReference>
<keyword evidence="4" id="KW-0843">Virulence</keyword>
<proteinExistence type="inferred from homology"/>
<accession>A0A7R7XYE0</accession>
<dbReference type="PROSITE" id="PS51782">
    <property type="entry name" value="LYSM"/>
    <property type="match status" value="2"/>
</dbReference>
<dbReference type="Proteomes" id="UP000654913">
    <property type="component" value="Chromosome 8"/>
</dbReference>
<dbReference type="SMART" id="SM00636">
    <property type="entry name" value="Glyco_18"/>
    <property type="match status" value="1"/>
</dbReference>
<dbReference type="GeneID" id="64980013"/>
<dbReference type="Pfam" id="PF01476">
    <property type="entry name" value="LysM"/>
    <property type="match status" value="2"/>
</dbReference>
<reference evidence="9" key="1">
    <citation type="submission" date="2021-01" db="EMBL/GenBank/DDBJ databases">
        <authorList>
            <consortium name="Aspergillus puulaauensis MK2 genome sequencing consortium"/>
            <person name="Kazuki M."/>
            <person name="Futagami T."/>
        </authorList>
    </citation>
    <scope>NUCLEOTIDE SEQUENCE</scope>
    <source>
        <strain evidence="9">MK2</strain>
    </source>
</reference>
<dbReference type="EC" id="3.2.1.14" evidence="2"/>
<dbReference type="CDD" id="cd02878">
    <property type="entry name" value="GH18_zymocin_alpha"/>
    <property type="match status" value="1"/>
</dbReference>
<sequence>MWPYATALWALPAVLGARQSVCPPPCTADPSKWTPYKSLESLKDCHHPVLLDISSHESPDLPGASFRIHACTIDEHPDDLEVQSELFSNPVEPLESAISDAETTSSIHELNFLLHHVQTVLTDTSNRDTRSVVGHFNNTTVGIYSGAAADMSMATFIIEGFRSSEDIQTRKAVAIQLCGDNHDLEHTFGIAAATTGDMTTVKRAIDSWTEAHCVESDRAVLNVRDIGTTDEPIRIQPRNPITESLLKEYTCRLETVVKGDTCIAVAERCGIPLEEFMRYNSEHDGKNNDTGKNEDTWCTLLHLDDQLCCSERVRVPKPRPSMNRNGSCAAYVTEPDDTCSVIAQKHGVEEADINYFNGRRTWGWAGCDYIYPGLRICLSEGYPPLPDPRPDATCGPTVPGTEMPMDGQPLADLNPCPLNACCNILGNCGVSPEFCINEEGPTGNPGTASPGHKGCISNCGMEILENSDEPAEFMRIGYYASFNLDRPCLNLRAAHIQVNDYTHIHWAFANIDSDFELDIVDPHGQWADFLALQGVKRIVSFGGWGVTISTTFYEVLRKALDPANVDRFIINILDFLEEHNLDGMEFDWEYPGATDLQAASFSLPSDGANYLEFLKKLKSAFPPGKVISIAAPASFWHLRAFPLAQMWQYVDYIIYMTYDFHGQWDYNEFVLQDWCNGGNCLRSHVNLTETEYALAMITKAGVPKNKVAVGVASYGRAFGMKDADCTGPECRFEGPQTTALPGRCTRTPGIIANAEIEELIIQGDINESFYDADSDSNILVYNDTQWVAFMSKGTMRRRVEYYKSLRFGGYANWAVDLTHWSGDDPEPEQQRIDFNVESTVL</sequence>
<dbReference type="InterPro" id="IPR001223">
    <property type="entry name" value="Glyco_hydro18_cat"/>
</dbReference>
<dbReference type="AlphaFoldDB" id="A0A7R7XYE0"/>
<dbReference type="InterPro" id="IPR036861">
    <property type="entry name" value="Endochitinase-like_sf"/>
</dbReference>
<evidence type="ECO:0000256" key="1">
    <source>
        <dbReference type="ARBA" id="ARBA00008682"/>
    </source>
</evidence>
<dbReference type="Gene3D" id="3.10.350.10">
    <property type="entry name" value="LysM domain"/>
    <property type="match status" value="2"/>
</dbReference>
<organism evidence="9 10">
    <name type="scientific">Aspergillus puulaauensis</name>
    <dbReference type="NCBI Taxonomy" id="1220207"/>
    <lineage>
        <taxon>Eukaryota</taxon>
        <taxon>Fungi</taxon>
        <taxon>Dikarya</taxon>
        <taxon>Ascomycota</taxon>
        <taxon>Pezizomycotina</taxon>
        <taxon>Eurotiomycetes</taxon>
        <taxon>Eurotiomycetidae</taxon>
        <taxon>Eurotiales</taxon>
        <taxon>Aspergillaceae</taxon>
        <taxon>Aspergillus</taxon>
    </lineage>
</organism>
<dbReference type="EMBL" id="AP024450">
    <property type="protein sequence ID" value="BCS30016.1"/>
    <property type="molecule type" value="Genomic_DNA"/>
</dbReference>
<protein>
    <recommendedName>
        <fullName evidence="2">chitinase</fullName>
        <ecNumber evidence="2">3.2.1.14</ecNumber>
    </recommendedName>
</protein>
<dbReference type="SUPFAM" id="SSF51445">
    <property type="entry name" value="(Trans)glycosidases"/>
    <property type="match status" value="1"/>
</dbReference>
<feature type="domain" description="GH18" evidence="8">
    <location>
        <begin position="473"/>
        <end position="841"/>
    </location>
</feature>
<keyword evidence="6" id="KW-0732">Signal</keyword>
<dbReference type="PROSITE" id="PS51910">
    <property type="entry name" value="GH18_2"/>
    <property type="match status" value="1"/>
</dbReference>
<feature type="domain" description="LysM" evidence="7">
    <location>
        <begin position="252"/>
        <end position="309"/>
    </location>
</feature>
<dbReference type="InterPro" id="IPR018392">
    <property type="entry name" value="LysM"/>
</dbReference>
<dbReference type="RefSeq" id="XP_041562202.1">
    <property type="nucleotide sequence ID" value="XM_041696586.1"/>
</dbReference>
<keyword evidence="3" id="KW-0147">Chitin-binding</keyword>
<keyword evidence="5" id="KW-0378">Hydrolase</keyword>
<keyword evidence="5" id="KW-0326">Glycosidase</keyword>
<dbReference type="CDD" id="cd00118">
    <property type="entry name" value="LysM"/>
    <property type="match status" value="1"/>
</dbReference>
<dbReference type="SUPFAM" id="SSF57016">
    <property type="entry name" value="Plant lectins/antimicrobial peptides"/>
    <property type="match status" value="1"/>
</dbReference>
<evidence type="ECO:0000256" key="2">
    <source>
        <dbReference type="ARBA" id="ARBA00012729"/>
    </source>
</evidence>
<dbReference type="InterPro" id="IPR017853">
    <property type="entry name" value="GH"/>
</dbReference>
<reference evidence="9" key="2">
    <citation type="submission" date="2021-02" db="EMBL/GenBank/DDBJ databases">
        <title>Aspergillus puulaauensis MK2 genome sequence.</title>
        <authorList>
            <person name="Futagami T."/>
            <person name="Mori K."/>
            <person name="Kadooka C."/>
            <person name="Tanaka T."/>
        </authorList>
    </citation>
    <scope>NUCLEOTIDE SEQUENCE</scope>
    <source>
        <strain evidence="9">MK2</strain>
    </source>
</reference>
<dbReference type="Pfam" id="PF00704">
    <property type="entry name" value="Glyco_hydro_18"/>
    <property type="match status" value="1"/>
</dbReference>
<dbReference type="SMART" id="SM00257">
    <property type="entry name" value="LysM"/>
    <property type="match status" value="2"/>
</dbReference>
<evidence type="ECO:0000256" key="3">
    <source>
        <dbReference type="ARBA" id="ARBA00022669"/>
    </source>
</evidence>
<dbReference type="SUPFAM" id="SSF54556">
    <property type="entry name" value="Chitinase insertion domain"/>
    <property type="match status" value="1"/>
</dbReference>
<evidence type="ECO:0000259" key="8">
    <source>
        <dbReference type="PROSITE" id="PS51910"/>
    </source>
</evidence>
<evidence type="ECO:0000313" key="9">
    <source>
        <dbReference type="EMBL" id="BCS30016.1"/>
    </source>
</evidence>
<dbReference type="InterPro" id="IPR011583">
    <property type="entry name" value="Chitinase_II/V-like_cat"/>
</dbReference>
<dbReference type="GO" id="GO:0008061">
    <property type="term" value="F:chitin binding"/>
    <property type="evidence" value="ECO:0007669"/>
    <property type="project" value="UniProtKB-KW"/>
</dbReference>